<evidence type="ECO:0000313" key="10">
    <source>
        <dbReference type="Proteomes" id="UP000092691"/>
    </source>
</evidence>
<protein>
    <recommendedName>
        <fullName evidence="6">HTH-type transcriptional regulator TtuA</fullName>
    </recommendedName>
    <alternativeName>
        <fullName evidence="7">Tartrate utilization transcriptional regulator</fullName>
    </alternativeName>
</protein>
<name>A0A1B1C430_RHILE</name>
<dbReference type="GO" id="GO:0043565">
    <property type="term" value="F:sequence-specific DNA binding"/>
    <property type="evidence" value="ECO:0007669"/>
    <property type="project" value="TreeGrafter"/>
</dbReference>
<reference evidence="9 10" key="1">
    <citation type="submission" date="2016-06" db="EMBL/GenBank/DDBJ databases">
        <title>Microsymbionts genomes from the relict species Vavilovia formosa.</title>
        <authorList>
            <person name="Chirak E."/>
            <person name="Kimeklis A."/>
            <person name="Andronov E."/>
        </authorList>
    </citation>
    <scope>NUCLEOTIDE SEQUENCE [LARGE SCALE GENOMIC DNA]</scope>
    <source>
        <strain evidence="9 10">Vaf10</strain>
    </source>
</reference>
<keyword evidence="2" id="KW-0805">Transcription regulation</keyword>
<feature type="domain" description="HTH lysR-type" evidence="8">
    <location>
        <begin position="1"/>
        <end position="60"/>
    </location>
</feature>
<dbReference type="PANTHER" id="PTHR30537:SF5">
    <property type="entry name" value="HTH-TYPE TRANSCRIPTIONAL ACTIVATOR TTDR-RELATED"/>
    <property type="match status" value="1"/>
</dbReference>
<dbReference type="EMBL" id="CP016286">
    <property type="protein sequence ID" value="ANP84538.1"/>
    <property type="molecule type" value="Genomic_DNA"/>
</dbReference>
<gene>
    <name evidence="9" type="ORF">BA011_01485</name>
</gene>
<comment type="similarity">
    <text evidence="1">Belongs to the LysR transcriptional regulatory family.</text>
</comment>
<evidence type="ECO:0000259" key="8">
    <source>
        <dbReference type="PROSITE" id="PS50931"/>
    </source>
</evidence>
<evidence type="ECO:0000256" key="7">
    <source>
        <dbReference type="ARBA" id="ARBA00083243"/>
    </source>
</evidence>
<dbReference type="SUPFAM" id="SSF53850">
    <property type="entry name" value="Periplasmic binding protein-like II"/>
    <property type="match status" value="1"/>
</dbReference>
<dbReference type="Pfam" id="PF00126">
    <property type="entry name" value="HTH_1"/>
    <property type="match status" value="1"/>
</dbReference>
<dbReference type="InterPro" id="IPR036388">
    <property type="entry name" value="WH-like_DNA-bd_sf"/>
</dbReference>
<evidence type="ECO:0000256" key="2">
    <source>
        <dbReference type="ARBA" id="ARBA00023015"/>
    </source>
</evidence>
<keyword evidence="3" id="KW-0238">DNA-binding</keyword>
<dbReference type="PROSITE" id="PS50931">
    <property type="entry name" value="HTH_LYSR"/>
    <property type="match status" value="1"/>
</dbReference>
<dbReference type="InterPro" id="IPR000847">
    <property type="entry name" value="LysR_HTH_N"/>
</dbReference>
<dbReference type="CDD" id="cd08422">
    <property type="entry name" value="PBP2_CrgA_like"/>
    <property type="match status" value="1"/>
</dbReference>
<dbReference type="GO" id="GO:0006351">
    <property type="term" value="P:DNA-templated transcription"/>
    <property type="evidence" value="ECO:0007669"/>
    <property type="project" value="TreeGrafter"/>
</dbReference>
<dbReference type="SUPFAM" id="SSF46785">
    <property type="entry name" value="Winged helix' DNA-binding domain"/>
    <property type="match status" value="1"/>
</dbReference>
<evidence type="ECO:0000313" key="9">
    <source>
        <dbReference type="EMBL" id="ANP84538.1"/>
    </source>
</evidence>
<organism evidence="9 10">
    <name type="scientific">Rhizobium leguminosarum</name>
    <dbReference type="NCBI Taxonomy" id="384"/>
    <lineage>
        <taxon>Bacteria</taxon>
        <taxon>Pseudomonadati</taxon>
        <taxon>Pseudomonadota</taxon>
        <taxon>Alphaproteobacteria</taxon>
        <taxon>Hyphomicrobiales</taxon>
        <taxon>Rhizobiaceae</taxon>
        <taxon>Rhizobium/Agrobacterium group</taxon>
        <taxon>Rhizobium</taxon>
    </lineage>
</organism>
<dbReference type="Proteomes" id="UP000092691">
    <property type="component" value="Chromosome"/>
</dbReference>
<comment type="function">
    <text evidence="5">Transcriptional regulator of the ttuABCDE tartrate utilization operon.</text>
</comment>
<sequence>MHGGFDDLVAFVAVVETGSFRAAGVNLERDASVISRRLTQLEERLGVQLLFRTTRSVTLTEAGSYYFRRVRSVLEELEIATREVGGFAATPQGVLKISLPVTFGRDVIAPILPAFLAKYREIRIDAHFLDRTVDIVSEGFDLVIRVGIIRDSSLMARKIGSFRSLLVASPAYVENRGMPETPDALRSHSCLGFTNHPDWPSWVLEKDGVQATLRPEGPLVANSSEALMLAAVQGTGIALVPDWMAVSFLEAGSLVPVLPGWMSVREIGVYAVMPPGTLVPAKTRVFLDTIVEAMRTTRIWWDR</sequence>
<accession>A0A1B1C430</accession>
<dbReference type="RefSeq" id="WP_065279177.1">
    <property type="nucleotide sequence ID" value="NZ_CP016286.1"/>
</dbReference>
<dbReference type="Gene3D" id="1.10.10.10">
    <property type="entry name" value="Winged helix-like DNA-binding domain superfamily/Winged helix DNA-binding domain"/>
    <property type="match status" value="1"/>
</dbReference>
<evidence type="ECO:0000256" key="5">
    <source>
        <dbReference type="ARBA" id="ARBA00054626"/>
    </source>
</evidence>
<evidence type="ECO:0000256" key="3">
    <source>
        <dbReference type="ARBA" id="ARBA00023125"/>
    </source>
</evidence>
<dbReference type="InterPro" id="IPR036390">
    <property type="entry name" value="WH_DNA-bd_sf"/>
</dbReference>
<dbReference type="InterPro" id="IPR058163">
    <property type="entry name" value="LysR-type_TF_proteobact-type"/>
</dbReference>
<dbReference type="Gene3D" id="3.40.190.290">
    <property type="match status" value="1"/>
</dbReference>
<evidence type="ECO:0000256" key="1">
    <source>
        <dbReference type="ARBA" id="ARBA00009437"/>
    </source>
</evidence>
<dbReference type="GO" id="GO:0003700">
    <property type="term" value="F:DNA-binding transcription factor activity"/>
    <property type="evidence" value="ECO:0007669"/>
    <property type="project" value="InterPro"/>
</dbReference>
<proteinExistence type="inferred from homology"/>
<dbReference type="InterPro" id="IPR005119">
    <property type="entry name" value="LysR_subst-bd"/>
</dbReference>
<dbReference type="AlphaFoldDB" id="A0A1B1C430"/>
<evidence type="ECO:0000256" key="4">
    <source>
        <dbReference type="ARBA" id="ARBA00023163"/>
    </source>
</evidence>
<dbReference type="FunFam" id="1.10.10.10:FF:000001">
    <property type="entry name" value="LysR family transcriptional regulator"/>
    <property type="match status" value="1"/>
</dbReference>
<dbReference type="Pfam" id="PF03466">
    <property type="entry name" value="LysR_substrate"/>
    <property type="match status" value="1"/>
</dbReference>
<dbReference type="PANTHER" id="PTHR30537">
    <property type="entry name" value="HTH-TYPE TRANSCRIPTIONAL REGULATOR"/>
    <property type="match status" value="1"/>
</dbReference>
<evidence type="ECO:0000256" key="6">
    <source>
        <dbReference type="ARBA" id="ARBA00067332"/>
    </source>
</evidence>
<keyword evidence="4" id="KW-0804">Transcription</keyword>
<dbReference type="OrthoDB" id="9786526at2"/>